<sequence length="74" mass="8116">MATPCIGAYSAIVLCSSEYSPSSRSCRYSSQPEPRTPDILLTSPTRQKFSHRAIAIPPLLTLPTITALKYSYPL</sequence>
<feature type="region of interest" description="Disordered" evidence="1">
    <location>
        <begin position="20"/>
        <end position="41"/>
    </location>
</feature>
<protein>
    <submittedName>
        <fullName evidence="2">Uncharacterized protein</fullName>
    </submittedName>
</protein>
<evidence type="ECO:0000313" key="2">
    <source>
        <dbReference type="EMBL" id="QIZ73001.1"/>
    </source>
</evidence>
<organism evidence="2 3">
    <name type="scientific">Oxynema aestuarii AP17</name>
    <dbReference type="NCBI Taxonomy" id="2064643"/>
    <lineage>
        <taxon>Bacteria</taxon>
        <taxon>Bacillati</taxon>
        <taxon>Cyanobacteriota</taxon>
        <taxon>Cyanophyceae</taxon>
        <taxon>Oscillatoriophycideae</taxon>
        <taxon>Oscillatoriales</taxon>
        <taxon>Oscillatoriaceae</taxon>
        <taxon>Oxynema</taxon>
        <taxon>Oxynema aestuarii</taxon>
    </lineage>
</organism>
<proteinExistence type="predicted"/>
<feature type="compositionally biased region" description="Low complexity" evidence="1">
    <location>
        <begin position="20"/>
        <end position="33"/>
    </location>
</feature>
<gene>
    <name evidence="2" type="ORF">HCG48_22325</name>
</gene>
<evidence type="ECO:0000256" key="1">
    <source>
        <dbReference type="SAM" id="MobiDB-lite"/>
    </source>
</evidence>
<accession>A0A6H1U2F0</accession>
<reference evidence="2 3" key="1">
    <citation type="submission" date="2020-04" db="EMBL/GenBank/DDBJ databases">
        <authorList>
            <person name="Basu S."/>
            <person name="Maruthanayagam V."/>
            <person name="Chakraborty S."/>
            <person name="Pramanik A."/>
            <person name="Mukherjee J."/>
            <person name="Brink B."/>
        </authorList>
    </citation>
    <scope>NUCLEOTIDE SEQUENCE [LARGE SCALE GENOMIC DNA]</scope>
    <source>
        <strain evidence="2 3">AP17</strain>
    </source>
</reference>
<name>A0A6H1U2F0_9CYAN</name>
<dbReference type="Proteomes" id="UP000500857">
    <property type="component" value="Chromosome"/>
</dbReference>
<evidence type="ECO:0000313" key="3">
    <source>
        <dbReference type="Proteomes" id="UP000500857"/>
    </source>
</evidence>
<dbReference type="EMBL" id="CP051167">
    <property type="protein sequence ID" value="QIZ73001.1"/>
    <property type="molecule type" value="Genomic_DNA"/>
</dbReference>
<dbReference type="AlphaFoldDB" id="A0A6H1U2F0"/>
<dbReference type="RefSeq" id="WP_168571148.1">
    <property type="nucleotide sequence ID" value="NZ_CP051167.1"/>
</dbReference>
<dbReference type="KEGG" id="oxy:HCG48_22325"/>
<keyword evidence="3" id="KW-1185">Reference proteome</keyword>